<evidence type="ECO:0000313" key="1">
    <source>
        <dbReference type="EMBL" id="GAA4459771.1"/>
    </source>
</evidence>
<name>A0ABP8N5D2_9BACT</name>
<protein>
    <recommendedName>
        <fullName evidence="3">DUF4926 domain-containing protein</fullName>
    </recommendedName>
</protein>
<organism evidence="1 2">
    <name type="scientific">Nibrella saemangeumensis</name>
    <dbReference type="NCBI Taxonomy" id="1084526"/>
    <lineage>
        <taxon>Bacteria</taxon>
        <taxon>Pseudomonadati</taxon>
        <taxon>Bacteroidota</taxon>
        <taxon>Cytophagia</taxon>
        <taxon>Cytophagales</taxon>
        <taxon>Spirosomataceae</taxon>
        <taxon>Nibrella</taxon>
    </lineage>
</organism>
<dbReference type="Proteomes" id="UP001501175">
    <property type="component" value="Unassembled WGS sequence"/>
</dbReference>
<reference evidence="2" key="1">
    <citation type="journal article" date="2019" name="Int. J. Syst. Evol. Microbiol.">
        <title>The Global Catalogue of Microorganisms (GCM) 10K type strain sequencing project: providing services to taxonomists for standard genome sequencing and annotation.</title>
        <authorList>
            <consortium name="The Broad Institute Genomics Platform"/>
            <consortium name="The Broad Institute Genome Sequencing Center for Infectious Disease"/>
            <person name="Wu L."/>
            <person name="Ma J."/>
        </authorList>
    </citation>
    <scope>NUCLEOTIDE SEQUENCE [LARGE SCALE GENOMIC DNA]</scope>
    <source>
        <strain evidence="2">JCM 17927</strain>
    </source>
</reference>
<gene>
    <name evidence="1" type="ORF">GCM10023189_33900</name>
</gene>
<evidence type="ECO:0008006" key="3">
    <source>
        <dbReference type="Google" id="ProtNLM"/>
    </source>
</evidence>
<evidence type="ECO:0000313" key="2">
    <source>
        <dbReference type="Proteomes" id="UP001501175"/>
    </source>
</evidence>
<sequence>MFYQYQTIKLTRDLYSVVTTGMKGVILEVWDAETFEVEFLDKKGYNYEFDGQFTFTVKSSYITECLMT</sequence>
<keyword evidence="2" id="KW-1185">Reference proteome</keyword>
<proteinExistence type="predicted"/>
<dbReference type="EMBL" id="BAABHD010000032">
    <property type="protein sequence ID" value="GAA4459771.1"/>
    <property type="molecule type" value="Genomic_DNA"/>
</dbReference>
<accession>A0ABP8N5D2</accession>
<comment type="caution">
    <text evidence="1">The sequence shown here is derived from an EMBL/GenBank/DDBJ whole genome shotgun (WGS) entry which is preliminary data.</text>
</comment>